<dbReference type="SUPFAM" id="SSF103190">
    <property type="entry name" value="Sensory domain-like"/>
    <property type="match status" value="1"/>
</dbReference>
<evidence type="ECO:0000259" key="13">
    <source>
        <dbReference type="PROSITE" id="PS50885"/>
    </source>
</evidence>
<evidence type="ECO:0000256" key="11">
    <source>
        <dbReference type="SAM" id="Phobius"/>
    </source>
</evidence>
<keyword evidence="3" id="KW-0145">Chemotaxis</keyword>
<evidence type="ECO:0000256" key="4">
    <source>
        <dbReference type="ARBA" id="ARBA00022692"/>
    </source>
</evidence>
<evidence type="ECO:0000256" key="5">
    <source>
        <dbReference type="ARBA" id="ARBA00022989"/>
    </source>
</evidence>
<feature type="transmembrane region" description="Helical" evidence="11">
    <location>
        <begin position="285"/>
        <end position="303"/>
    </location>
</feature>
<evidence type="ECO:0000256" key="6">
    <source>
        <dbReference type="ARBA" id="ARBA00023136"/>
    </source>
</evidence>
<keyword evidence="10" id="KW-0175">Coiled coil</keyword>
<dbReference type="SMART" id="SM00283">
    <property type="entry name" value="MA"/>
    <property type="match status" value="1"/>
</dbReference>
<dbReference type="SUPFAM" id="SSF58104">
    <property type="entry name" value="Methyl-accepting chemotaxis protein (MCP) signaling domain"/>
    <property type="match status" value="1"/>
</dbReference>
<dbReference type="InterPro" id="IPR033479">
    <property type="entry name" value="dCache_1"/>
</dbReference>
<dbReference type="PANTHER" id="PTHR32089">
    <property type="entry name" value="METHYL-ACCEPTING CHEMOTAXIS PROTEIN MCPB"/>
    <property type="match status" value="1"/>
</dbReference>
<dbReference type="CDD" id="cd06225">
    <property type="entry name" value="HAMP"/>
    <property type="match status" value="1"/>
</dbReference>
<gene>
    <name evidence="14" type="ORF">SAMN02745784_02104</name>
</gene>
<name>A0A1M4X3V1_9FIRM</name>
<keyword evidence="7 9" id="KW-0807">Transducer</keyword>
<evidence type="ECO:0000313" key="15">
    <source>
        <dbReference type="Proteomes" id="UP000184114"/>
    </source>
</evidence>
<feature type="domain" description="HAMP" evidence="13">
    <location>
        <begin position="305"/>
        <end position="363"/>
    </location>
</feature>
<evidence type="ECO:0000256" key="1">
    <source>
        <dbReference type="ARBA" id="ARBA00004651"/>
    </source>
</evidence>
<evidence type="ECO:0000256" key="3">
    <source>
        <dbReference type="ARBA" id="ARBA00022500"/>
    </source>
</evidence>
<dbReference type="RefSeq" id="WP_072976181.1">
    <property type="nucleotide sequence ID" value="NZ_FQTY01000009.1"/>
</dbReference>
<evidence type="ECO:0000313" key="14">
    <source>
        <dbReference type="EMBL" id="SHE88119.1"/>
    </source>
</evidence>
<dbReference type="InterPro" id="IPR003660">
    <property type="entry name" value="HAMP_dom"/>
</dbReference>
<evidence type="ECO:0000256" key="8">
    <source>
        <dbReference type="ARBA" id="ARBA00029447"/>
    </source>
</evidence>
<dbReference type="GeneID" id="90994102"/>
<dbReference type="InterPro" id="IPR004089">
    <property type="entry name" value="MCPsignal_dom"/>
</dbReference>
<accession>A0A1M4X3V1</accession>
<comment type="subcellular location">
    <subcellularLocation>
        <location evidence="1">Cell membrane</location>
        <topology evidence="1">Multi-pass membrane protein</topology>
    </subcellularLocation>
</comment>
<feature type="coiled-coil region" evidence="10">
    <location>
        <begin position="526"/>
        <end position="564"/>
    </location>
</feature>
<evidence type="ECO:0000256" key="2">
    <source>
        <dbReference type="ARBA" id="ARBA00022475"/>
    </source>
</evidence>
<protein>
    <submittedName>
        <fullName evidence="14">Methyl-accepting chemotaxis sensory transducer with Cache sensor</fullName>
    </submittedName>
</protein>
<evidence type="ECO:0000256" key="10">
    <source>
        <dbReference type="SAM" id="Coils"/>
    </source>
</evidence>
<dbReference type="PANTHER" id="PTHR32089:SF112">
    <property type="entry name" value="LYSOZYME-LIKE PROTEIN-RELATED"/>
    <property type="match status" value="1"/>
</dbReference>
<keyword evidence="2" id="KW-1003">Cell membrane</keyword>
<evidence type="ECO:0000256" key="7">
    <source>
        <dbReference type="ARBA" id="ARBA00023224"/>
    </source>
</evidence>
<dbReference type="Pfam" id="PF00015">
    <property type="entry name" value="MCPsignal"/>
    <property type="match status" value="1"/>
</dbReference>
<keyword evidence="6 11" id="KW-0472">Membrane</keyword>
<feature type="transmembrane region" description="Helical" evidence="11">
    <location>
        <begin position="6"/>
        <end position="26"/>
    </location>
</feature>
<keyword evidence="5 11" id="KW-1133">Transmembrane helix</keyword>
<evidence type="ECO:0000256" key="9">
    <source>
        <dbReference type="PROSITE-ProRule" id="PRU00284"/>
    </source>
</evidence>
<sequence length="668" mass="73512">MKSIKSRLVIIFTSIIFILTIGLGFISIKTMSDNLIENAHHSLRNIAEVNAKYIKVKMDEEIEYIQGLAQNPIIFDEEISLERRISFWEKEAERTGYISFVFADRDGNGSELNSKGTKYSISDRDYFTRAMKGESIVSDVIMSKDTGQPVVVFASPVYLEGKQTGVLVGVMDALGLSKATDEIKYLETGGGYIINNEGTVVADEDIDLVIEQFNFIEHGDENKELAELTANKMLMREIGSGEYKTFTGVEKIVGFAPIEGTPWIMVIGIKAEEILSEVNIMKKQLALLSLIGIAIGAIITYFVSGTISKPIIDVTKTLERLSKYDFSFDENNNVNKYSMRKDEIGVAAEALNIMQQNIVELLSNITQASQTVSATAEELTATAQETGIASEEVARTIEEIARGAGEQAQETETSASNVEVLGRLLEQNGNYTMELNAAAEEINKEKDEGFLILKELIEKTKRTNETTENVYNIILGNNESAEKIDSASTMIQSIAEQTNLLALNAAIEAARAGEHGRGFAVVAEEIRKLAEQSNNFTNEIKEVIQELKIKSQDAVESIEEAKEITESQSASVKQTERKFQMIASSIEITGDVIDKITKSVETMQENKNTLVNLMQNLSSIAEENAAGTEEASASMEEQAAAIEEVSNASQGLAHIAEELQVLISKFKI</sequence>
<keyword evidence="15" id="KW-1185">Reference proteome</keyword>
<dbReference type="STRING" id="1123404.SAMN02745784_02104"/>
<feature type="domain" description="Methyl-accepting transducer" evidence="12">
    <location>
        <begin position="382"/>
        <end position="639"/>
    </location>
</feature>
<dbReference type="AlphaFoldDB" id="A0A1M4X3V1"/>
<proteinExistence type="inferred from homology"/>
<dbReference type="CDD" id="cd12912">
    <property type="entry name" value="PDC2_MCP_like"/>
    <property type="match status" value="1"/>
</dbReference>
<dbReference type="GO" id="GO:0007165">
    <property type="term" value="P:signal transduction"/>
    <property type="evidence" value="ECO:0007669"/>
    <property type="project" value="UniProtKB-KW"/>
</dbReference>
<dbReference type="Pfam" id="PF02743">
    <property type="entry name" value="dCache_1"/>
    <property type="match status" value="1"/>
</dbReference>
<dbReference type="GO" id="GO:0005886">
    <property type="term" value="C:plasma membrane"/>
    <property type="evidence" value="ECO:0007669"/>
    <property type="project" value="UniProtKB-SubCell"/>
</dbReference>
<dbReference type="Proteomes" id="UP000184114">
    <property type="component" value="Unassembled WGS sequence"/>
</dbReference>
<comment type="similarity">
    <text evidence="8">Belongs to the methyl-accepting chemotaxis (MCP) protein family.</text>
</comment>
<dbReference type="PROSITE" id="PS50885">
    <property type="entry name" value="HAMP"/>
    <property type="match status" value="1"/>
</dbReference>
<evidence type="ECO:0000259" key="12">
    <source>
        <dbReference type="PROSITE" id="PS50111"/>
    </source>
</evidence>
<reference evidence="15" key="1">
    <citation type="submission" date="2016-11" db="EMBL/GenBank/DDBJ databases">
        <authorList>
            <person name="Varghese N."/>
            <person name="Submissions S."/>
        </authorList>
    </citation>
    <scope>NUCLEOTIDE SEQUENCE [LARGE SCALE GENOMIC DNA]</scope>
    <source>
        <strain evidence="15">DSM 18095</strain>
    </source>
</reference>
<dbReference type="Gene3D" id="1.10.287.950">
    <property type="entry name" value="Methyl-accepting chemotaxis protein"/>
    <property type="match status" value="1"/>
</dbReference>
<dbReference type="CDD" id="cd12914">
    <property type="entry name" value="PDC1_DGC_like"/>
    <property type="match status" value="1"/>
</dbReference>
<organism evidence="14 15">
    <name type="scientific">Tissierella praeacuta DSM 18095</name>
    <dbReference type="NCBI Taxonomy" id="1123404"/>
    <lineage>
        <taxon>Bacteria</taxon>
        <taxon>Bacillati</taxon>
        <taxon>Bacillota</taxon>
        <taxon>Tissierellia</taxon>
        <taxon>Tissierellales</taxon>
        <taxon>Tissierellaceae</taxon>
        <taxon>Tissierella</taxon>
    </lineage>
</organism>
<dbReference type="GO" id="GO:0006935">
    <property type="term" value="P:chemotaxis"/>
    <property type="evidence" value="ECO:0007669"/>
    <property type="project" value="UniProtKB-KW"/>
</dbReference>
<dbReference type="PROSITE" id="PS50111">
    <property type="entry name" value="CHEMOTAXIS_TRANSDUC_2"/>
    <property type="match status" value="1"/>
</dbReference>
<keyword evidence="4 11" id="KW-0812">Transmembrane</keyword>
<dbReference type="EMBL" id="FQTY01000009">
    <property type="protein sequence ID" value="SHE88119.1"/>
    <property type="molecule type" value="Genomic_DNA"/>
</dbReference>
<dbReference type="Gene3D" id="3.30.450.20">
    <property type="entry name" value="PAS domain"/>
    <property type="match status" value="1"/>
</dbReference>
<dbReference type="InterPro" id="IPR029151">
    <property type="entry name" value="Sensor-like_sf"/>
</dbReference>